<comment type="catalytic activity">
    <reaction evidence="11">
        <text>(2R)-2,3-dihydroxy-3-methylbutanoate = 3-methyl-2-oxobutanoate + H2O</text>
        <dbReference type="Rhea" id="RHEA:24809"/>
        <dbReference type="ChEBI" id="CHEBI:11851"/>
        <dbReference type="ChEBI" id="CHEBI:15377"/>
        <dbReference type="ChEBI" id="CHEBI:49072"/>
        <dbReference type="EC" id="4.2.1.9"/>
    </reaction>
    <physiologicalReaction direction="left-to-right" evidence="11">
        <dbReference type="Rhea" id="RHEA:24810"/>
    </physiologicalReaction>
</comment>
<feature type="domain" description="Dihydroxy-acid/6-phosphogluconate dehydratase N-terminal" evidence="16">
    <location>
        <begin position="31"/>
        <end position="347"/>
    </location>
</feature>
<evidence type="ECO:0000256" key="9">
    <source>
        <dbReference type="ARBA" id="ARBA00023239"/>
    </source>
</evidence>
<comment type="pathway">
    <text evidence="13 15">Amino-acid biosynthesis; L-isoleucine biosynthesis; L-isoleucine from 2-oxobutanoate: step 3/4.</text>
</comment>
<comment type="caution">
    <text evidence="15">Lacks conserved residue(s) required for the propagation of feature annotation.</text>
</comment>
<dbReference type="GO" id="GO:0009099">
    <property type="term" value="P:L-valine biosynthetic process"/>
    <property type="evidence" value="ECO:0007669"/>
    <property type="project" value="UniProtKB-UniRule"/>
</dbReference>
<dbReference type="FunFam" id="3.50.30.80:FF:000001">
    <property type="entry name" value="Dihydroxy-acid dehydratase"/>
    <property type="match status" value="1"/>
</dbReference>
<dbReference type="InterPro" id="IPR004404">
    <property type="entry name" value="DihydroxyA_deHydtase"/>
</dbReference>
<dbReference type="HAMAP" id="MF_00012">
    <property type="entry name" value="IlvD"/>
    <property type="match status" value="1"/>
</dbReference>
<keyword evidence="9 15" id="KW-0456">Lyase</keyword>
<evidence type="ECO:0000256" key="5">
    <source>
        <dbReference type="ARBA" id="ARBA00022723"/>
    </source>
</evidence>
<comment type="pathway">
    <text evidence="12 15">Amino-acid biosynthesis; L-valine biosynthesis; L-valine from pyruvate: step 3/4.</text>
</comment>
<keyword evidence="4 15" id="KW-0001">2Fe-2S</keyword>
<evidence type="ECO:0000313" key="18">
    <source>
        <dbReference type="EMBL" id="SDN98615.1"/>
    </source>
</evidence>
<evidence type="ECO:0000256" key="3">
    <source>
        <dbReference type="ARBA" id="ARBA00022605"/>
    </source>
</evidence>
<feature type="binding site" description="via carbamate group" evidence="15">
    <location>
        <position position="121"/>
    </location>
    <ligand>
        <name>Mg(2+)</name>
        <dbReference type="ChEBI" id="CHEBI:18420"/>
    </ligand>
</feature>
<comment type="function">
    <text evidence="15">Functions in the biosynthesis of branched-chain amino acids. Catalyzes the dehydration of (2R,3R)-2,3-dihydroxy-3-methylpentanoate (2,3-dihydroxy-3-methylvalerate) into 2-oxo-3-methylpentanoate (2-oxo-3-methylvalerate) and of (2R)-2,3-dihydroxy-3-methylbutanoate (2,3-dihydroxyisovalerate) into 2-oxo-3-methylbutanoate (2-oxoisovalerate), the penultimate precursor to L-isoleucine and L-valine, respectively.</text>
</comment>
<keyword evidence="6 15" id="KW-0460">Magnesium</keyword>
<dbReference type="STRING" id="258515.SAMN05192585_14410"/>
<dbReference type="EMBL" id="FNID01000044">
    <property type="protein sequence ID" value="SDN98615.1"/>
    <property type="molecule type" value="Genomic_DNA"/>
</dbReference>
<dbReference type="NCBIfam" id="TIGR00110">
    <property type="entry name" value="ilvD"/>
    <property type="match status" value="1"/>
</dbReference>
<evidence type="ECO:0000313" key="19">
    <source>
        <dbReference type="Proteomes" id="UP000199182"/>
    </source>
</evidence>
<keyword evidence="7 15" id="KW-0408">Iron</keyword>
<evidence type="ECO:0000256" key="7">
    <source>
        <dbReference type="ARBA" id="ARBA00023004"/>
    </source>
</evidence>
<dbReference type="InterPro" id="IPR020558">
    <property type="entry name" value="DiOHA_6PGluconate_deHydtase_CS"/>
</dbReference>
<evidence type="ECO:0000256" key="1">
    <source>
        <dbReference type="ARBA" id="ARBA00001946"/>
    </source>
</evidence>
<dbReference type="PROSITE" id="PS00887">
    <property type="entry name" value="ILVD_EDD_2"/>
    <property type="match status" value="1"/>
</dbReference>
<evidence type="ECO:0000259" key="17">
    <source>
        <dbReference type="Pfam" id="PF24877"/>
    </source>
</evidence>
<dbReference type="InterPro" id="IPR042096">
    <property type="entry name" value="Dihydro-acid_dehy_C"/>
</dbReference>
<proteinExistence type="inferred from homology"/>
<comment type="catalytic activity">
    <reaction evidence="15">
        <text>(2R,3R)-2,3-dihydroxy-3-methylpentanoate = (S)-3-methyl-2-oxopentanoate + H2O</text>
        <dbReference type="Rhea" id="RHEA:27694"/>
        <dbReference type="ChEBI" id="CHEBI:15377"/>
        <dbReference type="ChEBI" id="CHEBI:35146"/>
        <dbReference type="ChEBI" id="CHEBI:49258"/>
        <dbReference type="EC" id="4.2.1.9"/>
    </reaction>
</comment>
<organism evidence="18 19">
    <name type="scientific">Acetanaerobacterium elongatum</name>
    <dbReference type="NCBI Taxonomy" id="258515"/>
    <lineage>
        <taxon>Bacteria</taxon>
        <taxon>Bacillati</taxon>
        <taxon>Bacillota</taxon>
        <taxon>Clostridia</taxon>
        <taxon>Eubacteriales</taxon>
        <taxon>Oscillospiraceae</taxon>
        <taxon>Acetanaerobacterium</taxon>
    </lineage>
</organism>
<feature type="active site" description="Proton acceptor" evidence="15">
    <location>
        <position position="469"/>
    </location>
</feature>
<dbReference type="Proteomes" id="UP000199182">
    <property type="component" value="Unassembled WGS sequence"/>
</dbReference>
<evidence type="ECO:0000256" key="14">
    <source>
        <dbReference type="ARBA" id="ARBA00029490"/>
    </source>
</evidence>
<evidence type="ECO:0000259" key="16">
    <source>
        <dbReference type="Pfam" id="PF00920"/>
    </source>
</evidence>
<dbReference type="Gene3D" id="3.50.30.80">
    <property type="entry name" value="IlvD/EDD C-terminal domain-like"/>
    <property type="match status" value="1"/>
</dbReference>
<evidence type="ECO:0000256" key="11">
    <source>
        <dbReference type="ARBA" id="ARBA00029304"/>
    </source>
</evidence>
<evidence type="ECO:0000256" key="15">
    <source>
        <dbReference type="HAMAP-Rule" id="MF_00012"/>
    </source>
</evidence>
<dbReference type="GO" id="GO:0005829">
    <property type="term" value="C:cytosol"/>
    <property type="evidence" value="ECO:0007669"/>
    <property type="project" value="TreeGrafter"/>
</dbReference>
<comment type="cofactor">
    <cofactor evidence="15">
        <name>[2Fe-2S] cluster</name>
        <dbReference type="ChEBI" id="CHEBI:190135"/>
    </cofactor>
    <text evidence="15">Binds 1 [2Fe-2S] cluster per subunit. This cluster acts as a Lewis acid cofactor.</text>
</comment>
<dbReference type="InterPro" id="IPR000581">
    <property type="entry name" value="ILV_EDD_N"/>
</dbReference>
<dbReference type="GO" id="GO:0009097">
    <property type="term" value="P:isoleucine biosynthetic process"/>
    <property type="evidence" value="ECO:0007669"/>
    <property type="project" value="UniProtKB-UniRule"/>
</dbReference>
<evidence type="ECO:0000256" key="2">
    <source>
        <dbReference type="ARBA" id="ARBA00006486"/>
    </source>
</evidence>
<comment type="subunit">
    <text evidence="15">Homodimer.</text>
</comment>
<name>A0A1H0FVH1_9FIRM</name>
<feature type="modified residue" description="N6-carboxylysine" evidence="15">
    <location>
        <position position="121"/>
    </location>
</feature>
<evidence type="ECO:0000256" key="4">
    <source>
        <dbReference type="ARBA" id="ARBA00022714"/>
    </source>
</evidence>
<protein>
    <recommendedName>
        <fullName evidence="14 15">Dihydroxy-acid dehydratase</fullName>
        <shortName evidence="15">DAD</shortName>
        <ecNumber evidence="14 15">4.2.1.9</ecNumber>
    </recommendedName>
</protein>
<evidence type="ECO:0000256" key="6">
    <source>
        <dbReference type="ARBA" id="ARBA00022842"/>
    </source>
</evidence>
<feature type="binding site" evidence="15">
    <location>
        <position position="120"/>
    </location>
    <ligand>
        <name>Mg(2+)</name>
        <dbReference type="ChEBI" id="CHEBI:18420"/>
    </ligand>
</feature>
<feature type="binding site" evidence="15">
    <location>
        <position position="78"/>
    </location>
    <ligand>
        <name>Mg(2+)</name>
        <dbReference type="ChEBI" id="CHEBI:18420"/>
    </ligand>
</feature>
<keyword evidence="10 15" id="KW-0100">Branched-chain amino acid biosynthesis</keyword>
<dbReference type="PANTHER" id="PTHR43661:SF3">
    <property type="entry name" value="D-XYLONATE DEHYDRATASE YAGF-RELATED"/>
    <property type="match status" value="1"/>
</dbReference>
<dbReference type="GO" id="GO:0000287">
    <property type="term" value="F:magnesium ion binding"/>
    <property type="evidence" value="ECO:0007669"/>
    <property type="project" value="UniProtKB-UniRule"/>
</dbReference>
<keyword evidence="8 15" id="KW-0411">Iron-sulfur</keyword>
<dbReference type="UniPathway" id="UPA00049">
    <property type="reaction ID" value="UER00061"/>
</dbReference>
<dbReference type="PANTHER" id="PTHR43661">
    <property type="entry name" value="D-XYLONATE DEHYDRATASE"/>
    <property type="match status" value="1"/>
</dbReference>
<comment type="similarity">
    <text evidence="2 15">Belongs to the IlvD/Edd family.</text>
</comment>
<keyword evidence="5 15" id="KW-0479">Metal-binding</keyword>
<accession>A0A1H0FVH1</accession>
<feature type="binding site" evidence="15">
    <location>
        <position position="443"/>
    </location>
    <ligand>
        <name>Mg(2+)</name>
        <dbReference type="ChEBI" id="CHEBI:18420"/>
    </ligand>
</feature>
<evidence type="ECO:0000256" key="13">
    <source>
        <dbReference type="ARBA" id="ARBA00029437"/>
    </source>
</evidence>
<dbReference type="InterPro" id="IPR037237">
    <property type="entry name" value="IlvD/EDD_N"/>
</dbReference>
<dbReference type="InterPro" id="IPR056740">
    <property type="entry name" value="ILV_EDD_C"/>
</dbReference>
<dbReference type="AlphaFoldDB" id="A0A1H0FVH1"/>
<dbReference type="PROSITE" id="PS00886">
    <property type="entry name" value="ILVD_EDD_1"/>
    <property type="match status" value="1"/>
</dbReference>
<evidence type="ECO:0000256" key="12">
    <source>
        <dbReference type="ARBA" id="ARBA00029436"/>
    </source>
</evidence>
<dbReference type="NCBIfam" id="NF002068">
    <property type="entry name" value="PRK00911.1"/>
    <property type="match status" value="1"/>
</dbReference>
<keyword evidence="19" id="KW-1185">Reference proteome</keyword>
<dbReference type="OrthoDB" id="9807077at2"/>
<dbReference type="Pfam" id="PF24877">
    <property type="entry name" value="ILV_EDD_C"/>
    <property type="match status" value="1"/>
</dbReference>
<feature type="domain" description="Dihydroxy-acid/6-phosphogluconate dehydratase C-terminal" evidence="17">
    <location>
        <begin position="359"/>
        <end position="550"/>
    </location>
</feature>
<reference evidence="18 19" key="1">
    <citation type="submission" date="2016-10" db="EMBL/GenBank/DDBJ databases">
        <authorList>
            <person name="de Groot N.N."/>
        </authorList>
    </citation>
    <scope>NUCLEOTIDE SEQUENCE [LARGE SCALE GENOMIC DNA]</scope>
    <source>
        <strain evidence="18 19">CGMCC 1.5012</strain>
    </source>
</reference>
<evidence type="ECO:0000256" key="10">
    <source>
        <dbReference type="ARBA" id="ARBA00023304"/>
    </source>
</evidence>
<keyword evidence="3 15" id="KW-0028">Amino-acid biosynthesis</keyword>
<dbReference type="RefSeq" id="WP_092643073.1">
    <property type="nucleotide sequence ID" value="NZ_FNID01000044.1"/>
</dbReference>
<dbReference type="EC" id="4.2.1.9" evidence="14 15"/>
<dbReference type="SUPFAM" id="SSF52016">
    <property type="entry name" value="LeuD/IlvD-like"/>
    <property type="match status" value="1"/>
</dbReference>
<dbReference type="Pfam" id="PF00920">
    <property type="entry name" value="ILVD_EDD_N"/>
    <property type="match status" value="1"/>
</dbReference>
<dbReference type="UniPathway" id="UPA00047">
    <property type="reaction ID" value="UER00057"/>
</dbReference>
<dbReference type="GO" id="GO:0004160">
    <property type="term" value="F:dihydroxy-acid dehydratase activity"/>
    <property type="evidence" value="ECO:0007669"/>
    <property type="project" value="UniProtKB-UniRule"/>
</dbReference>
<sequence>MNSDTMKSGVQRAPQRSLLKATGLADNQIKKPIIGIVNSFNEVVPGHVHLNRIARAVKDGVLMAGGTPMEFNTIAVCDGLAMGHTGMKYSLVSREIIADSVECMVRAHCFDGLVFIPSCDKVVPGMLMAAARLNLPSIFISGGPMLSLNSDDGRAMDLNSVFEAVGACSVGKMDEERLGYYEDNACPGCGSCSGMFTANSMNCLCEAIGIALPGNGTIPAVYAHRERLAKQAGERIMGLVNEGVTALDILNERSIRNALTVDMALGCSTNSVLHLAAVCSEAGVEFDLKTVNEISERTPNLCRLVPAGPHHMQDLFAAGGVQAVMKELSKADLLDTTVPVAAGGTLGQLLEKAAVKNNEVIRPIETPHSKTGGLAILFGNLAPNGAVVKRSAVAENMLVHKGKARVFNSEDEASEAIFSGRIQKGDVVVIRYEGPAGGPGMREMLASTSAIAGMGLDKDVALITDGRFSGATRGAAIGHISPEAALGGPIAFIREGDTISINIPEYKLELEISKAELELRKQQIPLKTAAPQTGCLKKYQASVTGADRGAVLTTVVSSDDDYY</sequence>
<dbReference type="SUPFAM" id="SSF143975">
    <property type="entry name" value="IlvD/EDD N-terminal domain-like"/>
    <property type="match status" value="1"/>
</dbReference>
<evidence type="ECO:0000256" key="8">
    <source>
        <dbReference type="ARBA" id="ARBA00023014"/>
    </source>
</evidence>
<comment type="cofactor">
    <cofactor evidence="1 15">
        <name>Mg(2+)</name>
        <dbReference type="ChEBI" id="CHEBI:18420"/>
    </cofactor>
</comment>
<dbReference type="GO" id="GO:0051537">
    <property type="term" value="F:2 iron, 2 sulfur cluster binding"/>
    <property type="evidence" value="ECO:0007669"/>
    <property type="project" value="UniProtKB-UniRule"/>
</dbReference>
<gene>
    <name evidence="15" type="primary">ilvD</name>
    <name evidence="18" type="ORF">SAMN05192585_14410</name>
</gene>